<dbReference type="Pfam" id="PF06814">
    <property type="entry name" value="GOST_TM"/>
    <property type="match status" value="1"/>
</dbReference>
<dbReference type="InterPro" id="IPR053937">
    <property type="entry name" value="GOST_TM"/>
</dbReference>
<dbReference type="InterPro" id="IPR009637">
    <property type="entry name" value="GPR107/GPR108-like"/>
</dbReference>
<dbReference type="GO" id="GO:0005794">
    <property type="term" value="C:Golgi apparatus"/>
    <property type="evidence" value="ECO:0007669"/>
    <property type="project" value="TreeGrafter"/>
</dbReference>
<evidence type="ECO:0000313" key="8">
    <source>
        <dbReference type="EMBL" id="CAK7923676.1"/>
    </source>
</evidence>
<keyword evidence="2 6" id="KW-0812">Transmembrane</keyword>
<organism evidence="8 9">
    <name type="scientific">Peronospora matthiolae</name>
    <dbReference type="NCBI Taxonomy" id="2874970"/>
    <lineage>
        <taxon>Eukaryota</taxon>
        <taxon>Sar</taxon>
        <taxon>Stramenopiles</taxon>
        <taxon>Oomycota</taxon>
        <taxon>Peronosporomycetes</taxon>
        <taxon>Peronosporales</taxon>
        <taxon>Peronosporaceae</taxon>
        <taxon>Peronospora</taxon>
    </lineage>
</organism>
<evidence type="ECO:0000256" key="5">
    <source>
        <dbReference type="ARBA" id="ARBA00023136"/>
    </source>
</evidence>
<feature type="transmembrane region" description="Helical" evidence="6">
    <location>
        <begin position="192"/>
        <end position="218"/>
    </location>
</feature>
<comment type="caution">
    <text evidence="8">The sequence shown here is derived from an EMBL/GenBank/DDBJ whole genome shotgun (WGS) entry which is preliminary data.</text>
</comment>
<keyword evidence="5 6" id="KW-0472">Membrane</keyword>
<feature type="transmembrane region" description="Helical" evidence="6">
    <location>
        <begin position="416"/>
        <end position="437"/>
    </location>
</feature>
<evidence type="ECO:0000256" key="1">
    <source>
        <dbReference type="ARBA" id="ARBA00004141"/>
    </source>
</evidence>
<feature type="transmembrane region" description="Helical" evidence="6">
    <location>
        <begin position="385"/>
        <end position="410"/>
    </location>
</feature>
<evidence type="ECO:0000256" key="2">
    <source>
        <dbReference type="ARBA" id="ARBA00022692"/>
    </source>
</evidence>
<protein>
    <recommendedName>
        <fullName evidence="7">GOST seven transmembrane domain-containing protein</fullName>
    </recommendedName>
</protein>
<feature type="transmembrane region" description="Helical" evidence="6">
    <location>
        <begin position="305"/>
        <end position="327"/>
    </location>
</feature>
<evidence type="ECO:0000256" key="6">
    <source>
        <dbReference type="SAM" id="Phobius"/>
    </source>
</evidence>
<dbReference type="Proteomes" id="UP001162060">
    <property type="component" value="Unassembled WGS sequence"/>
</dbReference>
<reference evidence="8" key="1">
    <citation type="submission" date="2024-01" db="EMBL/GenBank/DDBJ databases">
        <authorList>
            <person name="Webb A."/>
        </authorList>
    </citation>
    <scope>NUCLEOTIDE SEQUENCE</scope>
    <source>
        <strain evidence="8">Pm1</strain>
    </source>
</reference>
<keyword evidence="3" id="KW-0732">Signal</keyword>
<sequence length="494" mass="54669">MLIVCRRDLLASCSIHTVHEKVTGCKITEQMFADGHGSWGLQGRSNIEINATLRPLRDHEVQKAITIRRLKDYFDFGVVVASYSAKAALALGFEDRSACSWNFSNSSIENGKLEGGFYLLESDQTLQVNRTFYPGESGLQTALIAPCWKQKSVAFGYPVSADEFVLYPMVDPLLYVDAEISFLNPYGYLPGLLYGLLPFNGFLSLMYGALGVYFLVLVNRHRQSVVRTHYFLLAVLLLATGESVAWFVTYSLLNHSGVPVCCPYPDSVLFSTFVKVLAGMVTRIATTLVSLGYGIVRMQISWPEVFVVSGLGVCYFIAVGALEVSHLANQSDGDVRPPAVWEALVIITNACFGGWIFLSLELTRKNLAAFGQTAKLQMYKSLNRVLIAYVVTSFVIMAIEGAIYSGAIWLPWHFIWVVWAATRLLFFVILLVGVYLWRPTKHGLLYAQMDQLPGREPVTPASIARGIELNQRVVSAADDENIGSVKTTPSVMSC</sequence>
<feature type="transmembrane region" description="Helical" evidence="6">
    <location>
        <begin position="273"/>
        <end position="293"/>
    </location>
</feature>
<evidence type="ECO:0000259" key="7">
    <source>
        <dbReference type="Pfam" id="PF06814"/>
    </source>
</evidence>
<evidence type="ECO:0000256" key="3">
    <source>
        <dbReference type="ARBA" id="ARBA00022729"/>
    </source>
</evidence>
<comment type="subcellular location">
    <subcellularLocation>
        <location evidence="1">Membrane</location>
        <topology evidence="1">Multi-pass membrane protein</topology>
    </subcellularLocation>
</comment>
<evidence type="ECO:0000256" key="4">
    <source>
        <dbReference type="ARBA" id="ARBA00022989"/>
    </source>
</evidence>
<dbReference type="AlphaFoldDB" id="A0AAV1TMR7"/>
<feature type="transmembrane region" description="Helical" evidence="6">
    <location>
        <begin position="339"/>
        <end position="358"/>
    </location>
</feature>
<dbReference type="GO" id="GO:0016020">
    <property type="term" value="C:membrane"/>
    <property type="evidence" value="ECO:0007669"/>
    <property type="project" value="UniProtKB-SubCell"/>
</dbReference>
<accession>A0AAV1TMR7</accession>
<keyword evidence="4 6" id="KW-1133">Transmembrane helix</keyword>
<dbReference type="EMBL" id="CAKLBY020000070">
    <property type="protein sequence ID" value="CAK7923676.1"/>
    <property type="molecule type" value="Genomic_DNA"/>
</dbReference>
<evidence type="ECO:0000313" key="9">
    <source>
        <dbReference type="Proteomes" id="UP001162060"/>
    </source>
</evidence>
<feature type="domain" description="GOST seven transmembrane" evidence="7">
    <location>
        <begin position="196"/>
        <end position="441"/>
    </location>
</feature>
<dbReference type="PANTHER" id="PTHR21229:SF1">
    <property type="entry name" value="GH17801P"/>
    <property type="match status" value="1"/>
</dbReference>
<feature type="transmembrane region" description="Helical" evidence="6">
    <location>
        <begin position="230"/>
        <end position="253"/>
    </location>
</feature>
<proteinExistence type="predicted"/>
<gene>
    <name evidence="8" type="ORF">PM001_LOCUS8826</name>
</gene>
<dbReference type="PANTHER" id="PTHR21229">
    <property type="entry name" value="LUNG SEVEN TRANSMEMBRANE RECEPTOR"/>
    <property type="match status" value="1"/>
</dbReference>
<name>A0AAV1TMR7_9STRA</name>